<dbReference type="PROSITE" id="PS50850">
    <property type="entry name" value="MFS"/>
    <property type="match status" value="1"/>
</dbReference>
<proteinExistence type="predicted"/>
<evidence type="ECO:0000256" key="2">
    <source>
        <dbReference type="ARBA" id="ARBA00022448"/>
    </source>
</evidence>
<dbReference type="Pfam" id="PF07690">
    <property type="entry name" value="MFS_1"/>
    <property type="match status" value="1"/>
</dbReference>
<feature type="transmembrane region" description="Helical" evidence="8">
    <location>
        <begin position="24"/>
        <end position="41"/>
    </location>
</feature>
<evidence type="ECO:0000256" key="7">
    <source>
        <dbReference type="ARBA" id="ARBA00074139"/>
    </source>
</evidence>
<evidence type="ECO:0000256" key="1">
    <source>
        <dbReference type="ARBA" id="ARBA00004141"/>
    </source>
</evidence>
<dbReference type="InterPro" id="IPR036259">
    <property type="entry name" value="MFS_trans_sf"/>
</dbReference>
<feature type="transmembrane region" description="Helical" evidence="8">
    <location>
        <begin position="56"/>
        <end position="78"/>
    </location>
</feature>
<keyword evidence="5 8" id="KW-0472">Membrane</keyword>
<evidence type="ECO:0000256" key="4">
    <source>
        <dbReference type="ARBA" id="ARBA00022989"/>
    </source>
</evidence>
<evidence type="ECO:0000313" key="11">
    <source>
        <dbReference type="Proteomes" id="UP000571554"/>
    </source>
</evidence>
<dbReference type="FunFam" id="1.20.1250.20:FF:000126">
    <property type="entry name" value="MFS transporter permease"/>
    <property type="match status" value="1"/>
</dbReference>
<feature type="transmembrane region" description="Helical" evidence="8">
    <location>
        <begin position="123"/>
        <end position="143"/>
    </location>
</feature>
<dbReference type="PANTHER" id="PTHR43791">
    <property type="entry name" value="PERMEASE-RELATED"/>
    <property type="match status" value="1"/>
</dbReference>
<accession>A0A7W9U4H0</accession>
<feature type="transmembrane region" description="Helical" evidence="8">
    <location>
        <begin position="343"/>
        <end position="364"/>
    </location>
</feature>
<evidence type="ECO:0000256" key="3">
    <source>
        <dbReference type="ARBA" id="ARBA00022692"/>
    </source>
</evidence>
<feature type="transmembrane region" description="Helical" evidence="8">
    <location>
        <begin position="289"/>
        <end position="309"/>
    </location>
</feature>
<keyword evidence="3 8" id="KW-0812">Transmembrane</keyword>
<name>A0A7W9U4H0_9BURK</name>
<dbReference type="EMBL" id="JACHBW010000033">
    <property type="protein sequence ID" value="MBB6106848.1"/>
    <property type="molecule type" value="Genomic_DNA"/>
</dbReference>
<keyword evidence="11" id="KW-1185">Reference proteome</keyword>
<dbReference type="GO" id="GO:0022857">
    <property type="term" value="F:transmembrane transporter activity"/>
    <property type="evidence" value="ECO:0007669"/>
    <property type="project" value="InterPro"/>
</dbReference>
<dbReference type="CDD" id="cd17319">
    <property type="entry name" value="MFS_ExuT_GudP_like"/>
    <property type="match status" value="1"/>
</dbReference>
<dbReference type="Proteomes" id="UP000571554">
    <property type="component" value="Unassembled WGS sequence"/>
</dbReference>
<dbReference type="Gene3D" id="1.20.1250.20">
    <property type="entry name" value="MFS general substrate transporter like domains"/>
    <property type="match status" value="2"/>
</dbReference>
<evidence type="ECO:0000313" key="10">
    <source>
        <dbReference type="EMBL" id="MBB6106848.1"/>
    </source>
</evidence>
<evidence type="ECO:0000256" key="6">
    <source>
        <dbReference type="ARBA" id="ARBA00058119"/>
    </source>
</evidence>
<sequence>MDTDITGNTAADRSEIAARVTRKLMWRIIPFVMLLYFVSFLDRVNVGFAAITMNKAIGLSPAAFGLGGGLFFIGYFLFEIPSNLILHRVGARLWIARVMVSWGLVSAASAFVSGPASFYTLRFLLGVAEAGFFPGIILYLSLWFPARQRAVAAAWFMAAAPISTAIGSPLSGALMQLPPFMGLADWQLLYLIEAVPAVVLGVVVLRALTDSPDKARWLDADERNWLITQLRDEARLRESNTGHTAAAWSALRDPRVLALALIYFGTSAGLYTLGLWAPLMIREFGFSALQTGLLNAIPAVVAVVAMIVWARHSDRTGERTWHVVLPCLLACAGFVFAGSATSALAIVLALVTVNVGISAAKAPLWAMPGTFLSGAGAAAGIAMINSIGNLGGFVGPAAIGWLKAQTGGYTAGLQLVAATLALSAIVALLLSRKTRQPVLPQVRHDH</sequence>
<dbReference type="InterPro" id="IPR011701">
    <property type="entry name" value="MFS"/>
</dbReference>
<feature type="transmembrane region" description="Helical" evidence="8">
    <location>
        <begin position="188"/>
        <end position="208"/>
    </location>
</feature>
<dbReference type="RefSeq" id="WP_183732778.1">
    <property type="nucleotide sequence ID" value="NZ_JACHBW010000033.1"/>
</dbReference>
<dbReference type="AlphaFoldDB" id="A0A7W9U4H0"/>
<feature type="transmembrane region" description="Helical" evidence="8">
    <location>
        <begin position="256"/>
        <end position="277"/>
    </location>
</feature>
<comment type="function">
    <text evidence="6">Component of the tartrate utilization system and may allow entry of tartrate and tartrate dehydrogenase.</text>
</comment>
<feature type="transmembrane region" description="Helical" evidence="8">
    <location>
        <begin position="90"/>
        <end position="111"/>
    </location>
</feature>
<evidence type="ECO:0000256" key="8">
    <source>
        <dbReference type="SAM" id="Phobius"/>
    </source>
</evidence>
<feature type="transmembrane region" description="Helical" evidence="8">
    <location>
        <begin position="150"/>
        <end position="168"/>
    </location>
</feature>
<gene>
    <name evidence="10" type="ORF">F4827_006727</name>
</gene>
<evidence type="ECO:0000259" key="9">
    <source>
        <dbReference type="PROSITE" id="PS50850"/>
    </source>
</evidence>
<evidence type="ECO:0000256" key="5">
    <source>
        <dbReference type="ARBA" id="ARBA00023136"/>
    </source>
</evidence>
<dbReference type="GO" id="GO:0016020">
    <property type="term" value="C:membrane"/>
    <property type="evidence" value="ECO:0007669"/>
    <property type="project" value="UniProtKB-SubCell"/>
</dbReference>
<keyword evidence="4 8" id="KW-1133">Transmembrane helix</keyword>
<comment type="subcellular location">
    <subcellularLocation>
        <location evidence="1">Membrane</location>
        <topology evidence="1">Multi-pass membrane protein</topology>
    </subcellularLocation>
</comment>
<feature type="transmembrane region" description="Helical" evidence="8">
    <location>
        <begin position="411"/>
        <end position="430"/>
    </location>
</feature>
<organism evidence="10 11">
    <name type="scientific">Paraburkholderia bannensis</name>
    <dbReference type="NCBI Taxonomy" id="765414"/>
    <lineage>
        <taxon>Bacteria</taxon>
        <taxon>Pseudomonadati</taxon>
        <taxon>Pseudomonadota</taxon>
        <taxon>Betaproteobacteria</taxon>
        <taxon>Burkholderiales</taxon>
        <taxon>Burkholderiaceae</taxon>
        <taxon>Paraburkholderia</taxon>
    </lineage>
</organism>
<reference evidence="10 11" key="1">
    <citation type="submission" date="2020-08" db="EMBL/GenBank/DDBJ databases">
        <title>Above-ground endophytic microbial communities from plants in different locations in the United States.</title>
        <authorList>
            <person name="Frank C."/>
        </authorList>
    </citation>
    <scope>NUCLEOTIDE SEQUENCE [LARGE SCALE GENOMIC DNA]</scope>
    <source>
        <strain evidence="10 11">WP4_2_2</strain>
    </source>
</reference>
<protein>
    <recommendedName>
        <fullName evidence="7">Putative tartrate transporter</fullName>
    </recommendedName>
</protein>
<feature type="transmembrane region" description="Helical" evidence="8">
    <location>
        <begin position="376"/>
        <end position="399"/>
    </location>
</feature>
<feature type="domain" description="Major facilitator superfamily (MFS) profile" evidence="9">
    <location>
        <begin position="28"/>
        <end position="435"/>
    </location>
</feature>
<comment type="caution">
    <text evidence="10">The sequence shown here is derived from an EMBL/GenBank/DDBJ whole genome shotgun (WGS) entry which is preliminary data.</text>
</comment>
<dbReference type="FunFam" id="1.20.1250.20:FF:000018">
    <property type="entry name" value="MFS transporter permease"/>
    <property type="match status" value="1"/>
</dbReference>
<dbReference type="PANTHER" id="PTHR43791:SF36">
    <property type="entry name" value="TRANSPORTER, PUTATIVE (AFU_ORTHOLOGUE AFUA_6G08340)-RELATED"/>
    <property type="match status" value="1"/>
</dbReference>
<dbReference type="InterPro" id="IPR020846">
    <property type="entry name" value="MFS_dom"/>
</dbReference>
<dbReference type="SUPFAM" id="SSF103473">
    <property type="entry name" value="MFS general substrate transporter"/>
    <property type="match status" value="1"/>
</dbReference>
<feature type="transmembrane region" description="Helical" evidence="8">
    <location>
        <begin position="321"/>
        <end position="337"/>
    </location>
</feature>
<keyword evidence="2" id="KW-0813">Transport</keyword>